<organism evidence="2 3">
    <name type="scientific">Eshraghiella crossota DSM 2876</name>
    <dbReference type="NCBI Taxonomy" id="511680"/>
    <lineage>
        <taxon>Bacteria</taxon>
        <taxon>Bacillati</taxon>
        <taxon>Bacillota</taxon>
        <taxon>Clostridia</taxon>
        <taxon>Lachnospirales</taxon>
        <taxon>Lachnospiraceae</taxon>
        <taxon>Eshraghiella</taxon>
    </lineage>
</organism>
<sequence>MGKKIIIIPIVFLIAVLGIRTYNKIEEYKIQKEISSKIIRFHVRANSDSEEDQKLKLKVRDEVMAYLDERLPKSGSVKDAKAVLNDNIEEIGQIALATIHKEGYNYSVSVYFEKSYFPIKTYGDMVFPAGKYEAFRIDIGDSEGKNWWCVLFPPLCFVDSTYAVVPEDTKDEFRNVLSNEAYFAITMSEPDNNYVIRFKYLTFLNKLLD</sequence>
<keyword evidence="1" id="KW-1133">Transmembrane helix</keyword>
<keyword evidence="1" id="KW-0812">Transmembrane</keyword>
<reference evidence="2 3" key="1">
    <citation type="submission" date="2010-02" db="EMBL/GenBank/DDBJ databases">
        <authorList>
            <person name="Weinstock G."/>
            <person name="Sodergren E."/>
            <person name="Clifton S."/>
            <person name="Fulton L."/>
            <person name="Fulton B."/>
            <person name="Courtney L."/>
            <person name="Fronick C."/>
            <person name="Harrison M."/>
            <person name="Strong C."/>
            <person name="Farmer C."/>
            <person name="Delahaunty K."/>
            <person name="Markovic C."/>
            <person name="Hall O."/>
            <person name="Minx P."/>
            <person name="Tomlinson C."/>
            <person name="Mitreva M."/>
            <person name="Nelson J."/>
            <person name="Hou S."/>
            <person name="Wollam A."/>
            <person name="Pepin K.H."/>
            <person name="Johnson M."/>
            <person name="Bhonagiri V."/>
            <person name="Zhang X."/>
            <person name="Suruliraj S."/>
            <person name="Warren W."/>
            <person name="Chinwalla A."/>
            <person name="Mardis E.R."/>
            <person name="Wilson R.K."/>
        </authorList>
    </citation>
    <scope>NUCLEOTIDE SEQUENCE [LARGE SCALE GENOMIC DNA]</scope>
    <source>
        <strain evidence="2 3">DSM 2876</strain>
    </source>
</reference>
<dbReference type="AlphaFoldDB" id="D4RYB8"/>
<comment type="caution">
    <text evidence="2">The sequence shown here is derived from an EMBL/GenBank/DDBJ whole genome shotgun (WGS) entry which is preliminary data.</text>
</comment>
<dbReference type="HOGENOM" id="CLU_069310_2_0_9"/>
<dbReference type="STRING" id="45851.BHV86_01965"/>
<dbReference type="InterPro" id="IPR014202">
    <property type="entry name" value="Spore_II_R"/>
</dbReference>
<dbReference type="Pfam" id="PF09551">
    <property type="entry name" value="Spore_II_R"/>
    <property type="match status" value="1"/>
</dbReference>
<evidence type="ECO:0000313" key="3">
    <source>
        <dbReference type="Proteomes" id="UP000006238"/>
    </source>
</evidence>
<dbReference type="eggNOG" id="ENOG5031K93">
    <property type="taxonomic scope" value="Bacteria"/>
</dbReference>
<gene>
    <name evidence="2" type="primary">spoIIR</name>
    <name evidence="2" type="ORF">BUTYVIB_00823</name>
</gene>
<proteinExistence type="predicted"/>
<dbReference type="RefSeq" id="WP_005601954.1">
    <property type="nucleotide sequence ID" value="NZ_GG663521.1"/>
</dbReference>
<protein>
    <submittedName>
        <fullName evidence="2">Stage II sporulation protein R</fullName>
    </submittedName>
</protein>
<keyword evidence="3" id="KW-1185">Reference proteome</keyword>
<evidence type="ECO:0000256" key="1">
    <source>
        <dbReference type="SAM" id="Phobius"/>
    </source>
</evidence>
<dbReference type="EMBL" id="ABWN01000022">
    <property type="protein sequence ID" value="EFF69018.1"/>
    <property type="molecule type" value="Genomic_DNA"/>
</dbReference>
<evidence type="ECO:0000313" key="2">
    <source>
        <dbReference type="EMBL" id="EFF69018.1"/>
    </source>
</evidence>
<dbReference type="Proteomes" id="UP000006238">
    <property type="component" value="Unassembled WGS sequence"/>
</dbReference>
<dbReference type="GeneID" id="98917231"/>
<accession>D4RYB8</accession>
<feature type="transmembrane region" description="Helical" evidence="1">
    <location>
        <begin position="6"/>
        <end position="23"/>
    </location>
</feature>
<dbReference type="NCBIfam" id="TIGR02837">
    <property type="entry name" value="spore_II_R"/>
    <property type="match status" value="1"/>
</dbReference>
<name>D4RYB8_9FIRM</name>
<keyword evidence="1" id="KW-0472">Membrane</keyword>